<reference evidence="1 2" key="1">
    <citation type="submission" date="2019-10" db="EMBL/GenBank/DDBJ databases">
        <title>Lysobacter alkalisoli sp. nov., isolated from saline-alkaline soil.</title>
        <authorList>
            <person name="Sun J.-Q."/>
        </authorList>
    </citation>
    <scope>NUCLEOTIDE SEQUENCE [LARGE SCALE GENOMIC DNA]</scope>
    <source>
        <strain evidence="1 2">KCTC 42381</strain>
    </source>
</reference>
<evidence type="ECO:0000313" key="2">
    <source>
        <dbReference type="Proteomes" id="UP000320431"/>
    </source>
</evidence>
<name>A0A508B4L8_9GAMM</name>
<organism evidence="1 2">
    <name type="scientific">Marilutibacter maris</name>
    <dbReference type="NCBI Taxonomy" id="1605891"/>
    <lineage>
        <taxon>Bacteria</taxon>
        <taxon>Pseudomonadati</taxon>
        <taxon>Pseudomonadota</taxon>
        <taxon>Gammaproteobacteria</taxon>
        <taxon>Lysobacterales</taxon>
        <taxon>Lysobacteraceae</taxon>
        <taxon>Marilutibacter</taxon>
    </lineage>
</organism>
<dbReference type="EMBL" id="VICD02000067">
    <property type="protein sequence ID" value="KAB8196147.1"/>
    <property type="molecule type" value="Genomic_DNA"/>
</dbReference>
<gene>
    <name evidence="1" type="ORF">FKV24_004840</name>
</gene>
<dbReference type="Proteomes" id="UP000320431">
    <property type="component" value="Unassembled WGS sequence"/>
</dbReference>
<proteinExistence type="predicted"/>
<dbReference type="RefSeq" id="WP_141481571.1">
    <property type="nucleotide sequence ID" value="NZ_VICD02000067.1"/>
</dbReference>
<sequence length="104" mass="12199">MPNVQVVDGADNCTYDIFYVEDNDFYLIFSERDQDIEFSDDFVGRVGEDKAAEVYGRMWKRRVDKKEVVGISGTLFFQLSEKKMFYPTKKESEMSIPWLNGNEE</sequence>
<dbReference type="AlphaFoldDB" id="A0A508B4L8"/>
<protein>
    <submittedName>
        <fullName evidence="1">Uncharacterized protein</fullName>
    </submittedName>
</protein>
<evidence type="ECO:0000313" key="1">
    <source>
        <dbReference type="EMBL" id="KAB8196147.1"/>
    </source>
</evidence>
<accession>A0A508B4L8</accession>
<comment type="caution">
    <text evidence="1">The sequence shown here is derived from an EMBL/GenBank/DDBJ whole genome shotgun (WGS) entry which is preliminary data.</text>
</comment>